<evidence type="ECO:0000256" key="1">
    <source>
        <dbReference type="SAM" id="MobiDB-lite"/>
    </source>
</evidence>
<feature type="compositionally biased region" description="Low complexity" evidence="1">
    <location>
        <begin position="32"/>
        <end position="41"/>
    </location>
</feature>
<dbReference type="GO" id="GO:0032196">
    <property type="term" value="P:transposition"/>
    <property type="evidence" value="ECO:0007669"/>
    <property type="project" value="InterPro"/>
</dbReference>
<reference evidence="2 3" key="1">
    <citation type="submission" date="2024-02" db="EMBL/GenBank/DDBJ databases">
        <title>High-quality chromosome-scale genome assembly of Pensacola bahiagrass (Paspalum notatum Flugge var. saurae).</title>
        <authorList>
            <person name="Vega J.M."/>
            <person name="Podio M."/>
            <person name="Orjuela J."/>
            <person name="Siena L.A."/>
            <person name="Pessino S.C."/>
            <person name="Combes M.C."/>
            <person name="Mariac C."/>
            <person name="Albertini E."/>
            <person name="Pupilli F."/>
            <person name="Ortiz J.P.A."/>
            <person name="Leblanc O."/>
        </authorList>
    </citation>
    <scope>NUCLEOTIDE SEQUENCE [LARGE SCALE GENOMIC DNA]</scope>
    <source>
        <strain evidence="2">R1</strain>
        <tissue evidence="2">Leaf</tissue>
    </source>
</reference>
<feature type="region of interest" description="Disordered" evidence="1">
    <location>
        <begin position="1"/>
        <end position="236"/>
    </location>
</feature>
<dbReference type="EMBL" id="CP144751">
    <property type="protein sequence ID" value="WVZ83461.1"/>
    <property type="molecule type" value="Genomic_DNA"/>
</dbReference>
<dbReference type="AlphaFoldDB" id="A0AAQ3U107"/>
<keyword evidence="3" id="KW-1185">Reference proteome</keyword>
<feature type="compositionally biased region" description="Pro residues" evidence="1">
    <location>
        <begin position="62"/>
        <end position="92"/>
    </location>
</feature>
<dbReference type="PANTHER" id="PTHR33157:SF12">
    <property type="entry name" value="TRANSPOSASE TNP1_EN_SPM-LIKE DOMAIN-CONTAINING PROTEIN"/>
    <property type="match status" value="1"/>
</dbReference>
<sequence length="893" mass="98562">MHTHHAPTPPPAPAAAYHDTATPHRPSPAAAPLPGAAAPIPDDTAPLPSPTAVTLPGATPRRPSPTAAPLPPWRRPSPMWRPSPDTPAPLPAGAPRLVGLAPPQSSGPAPCPALLSGKLLPRAWPAGTADAPRSAPCPAPLLNRPRRRPSPASPSPELGRPAPPTPLGQLPAQRPSPADPSGAPLRQAPPRSFHRPPGSPPVASRPPVQNYETWTFHGEKESRVEVDGEADDDSTGVDRMDEMLEALQPEFGLNSEDPPTKEVEEFFKLLKASEEPLHEHTKVSVLAFVTRLIAIKSKYFFSNNCFNDLLQLIGDVLPQPHKLPKDMYQCKRLTKSLGMGYENFRKDTVCYEGPPKRLSAQEILDQLASLKLNEEKTAYEGFGKEHNWTHISGIWDLPYAKALILPHNIDVMHKDRNVAESVISMCMDFSDKTKDNIKARKDLAKICNHPTLELTPSGGKPRLKRAVNMKTGKLNGLKAYDYHIIMERLVPVMFRGYLPDGVWFVLAELSYFYRQLYAKEIKKDMMEKLEKDVPVLICKMEKIFPPGMSHRLKQVAKGFVEKIIPSKERLFQGTSTSSSRREALLRCADPNLQGVPIALQRTEGEEDEEEAGGGQQDEEAGGEEAGGGQEDEEAGGDLQEDAGADADLMGGDGSEEVVQRRGTRKSHYINPPPVPAPADRRLIRPIGDGYGHRRTPNAVLGNLIQTHNPGVVVKNGETIPVTTWKHFALAPHVTHGSMQGFVKHKFWKYFRVDPSEVDYAEKVLDQAAKKICKDAFSNLRFQTEHPLFVDQPGPYKEEYGKEMERRHGEGFDWRHAPVNAQAVYDSGGGKTHGHYSMFNGMIDSRQVQRGSSSQSSDGSSGQRRTTSDMEIESLRQGIQKRDAFLKAQKEYQR</sequence>
<name>A0AAQ3U107_PASNO</name>
<protein>
    <recommendedName>
        <fullName evidence="4">Transposase</fullName>
    </recommendedName>
</protein>
<gene>
    <name evidence="2" type="ORF">U9M48_030607</name>
</gene>
<feature type="compositionally biased region" description="Acidic residues" evidence="1">
    <location>
        <begin position="629"/>
        <end position="644"/>
    </location>
</feature>
<dbReference type="InterPro" id="IPR039266">
    <property type="entry name" value="EN-1/SPM"/>
</dbReference>
<dbReference type="Proteomes" id="UP001341281">
    <property type="component" value="Chromosome 07"/>
</dbReference>
<feature type="compositionally biased region" description="Acidic residues" evidence="1">
    <location>
        <begin position="604"/>
        <end position="622"/>
    </location>
</feature>
<evidence type="ECO:0000313" key="3">
    <source>
        <dbReference type="Proteomes" id="UP001341281"/>
    </source>
</evidence>
<proteinExistence type="predicted"/>
<feature type="compositionally biased region" description="Low complexity" evidence="1">
    <location>
        <begin position="846"/>
        <end position="864"/>
    </location>
</feature>
<accession>A0AAQ3U107</accession>
<feature type="region of interest" description="Disordered" evidence="1">
    <location>
        <begin position="846"/>
        <end position="879"/>
    </location>
</feature>
<evidence type="ECO:0000313" key="2">
    <source>
        <dbReference type="EMBL" id="WVZ83461.1"/>
    </source>
</evidence>
<organism evidence="2 3">
    <name type="scientific">Paspalum notatum var. saurae</name>
    <dbReference type="NCBI Taxonomy" id="547442"/>
    <lineage>
        <taxon>Eukaryota</taxon>
        <taxon>Viridiplantae</taxon>
        <taxon>Streptophyta</taxon>
        <taxon>Embryophyta</taxon>
        <taxon>Tracheophyta</taxon>
        <taxon>Spermatophyta</taxon>
        <taxon>Magnoliopsida</taxon>
        <taxon>Liliopsida</taxon>
        <taxon>Poales</taxon>
        <taxon>Poaceae</taxon>
        <taxon>PACMAD clade</taxon>
        <taxon>Panicoideae</taxon>
        <taxon>Andropogonodae</taxon>
        <taxon>Paspaleae</taxon>
        <taxon>Paspalinae</taxon>
        <taxon>Paspalum</taxon>
    </lineage>
</organism>
<feature type="compositionally biased region" description="Low complexity" evidence="1">
    <location>
        <begin position="14"/>
        <end position="24"/>
    </location>
</feature>
<dbReference type="PANTHER" id="PTHR33157">
    <property type="entry name" value="AUTONOMOUS TRANSPOSABLE ELEMENT EN-1 MOSAIC PROTEIN-RELATED"/>
    <property type="match status" value="1"/>
</dbReference>
<feature type="compositionally biased region" description="Basic and acidic residues" evidence="1">
    <location>
        <begin position="217"/>
        <end position="226"/>
    </location>
</feature>
<evidence type="ECO:0008006" key="4">
    <source>
        <dbReference type="Google" id="ProtNLM"/>
    </source>
</evidence>
<feature type="region of interest" description="Disordered" evidence="1">
    <location>
        <begin position="600"/>
        <end position="682"/>
    </location>
</feature>